<evidence type="ECO:0000313" key="10">
    <source>
        <dbReference type="EMBL" id="ENO12717.1"/>
    </source>
</evidence>
<reference evidence="10 11" key="1">
    <citation type="journal article" date="2013" name="Genome Announc.">
        <title>Genome Sequence of the Polycyclic Aromatic Hydrocarbon-Degrading Bacterium Strain Marinobacter nanhaiticus D15-8WT.</title>
        <authorList>
            <person name="Cui Z."/>
            <person name="Gao W."/>
            <person name="Li Q."/>
            <person name="Xu G."/>
            <person name="Zheng L."/>
        </authorList>
    </citation>
    <scope>NUCLEOTIDE SEQUENCE [LARGE SCALE GENOMIC DNA]</scope>
    <source>
        <strain evidence="10 11">D15-8W</strain>
    </source>
</reference>
<dbReference type="RefSeq" id="WP_004580947.1">
    <property type="nucleotide sequence ID" value="NZ_AP028878.1"/>
</dbReference>
<evidence type="ECO:0000256" key="1">
    <source>
        <dbReference type="ARBA" id="ARBA00000085"/>
    </source>
</evidence>
<dbReference type="Proteomes" id="UP000013165">
    <property type="component" value="Unassembled WGS sequence"/>
</dbReference>
<dbReference type="SUPFAM" id="SSF47384">
    <property type="entry name" value="Homodimeric domain of signal transducing histidine kinase"/>
    <property type="match status" value="1"/>
</dbReference>
<evidence type="ECO:0000313" key="11">
    <source>
        <dbReference type="Proteomes" id="UP000013165"/>
    </source>
</evidence>
<keyword evidence="3" id="KW-0597">Phosphoprotein</keyword>
<evidence type="ECO:0000256" key="5">
    <source>
        <dbReference type="ARBA" id="ARBA00022777"/>
    </source>
</evidence>
<dbReference type="SMART" id="SM00388">
    <property type="entry name" value="HisKA"/>
    <property type="match status" value="1"/>
</dbReference>
<protein>
    <recommendedName>
        <fullName evidence="2">histidine kinase</fullName>
        <ecNumber evidence="2">2.7.13.3</ecNumber>
    </recommendedName>
</protein>
<dbReference type="Pfam" id="PF00512">
    <property type="entry name" value="HisKA"/>
    <property type="match status" value="1"/>
</dbReference>
<dbReference type="CDD" id="cd00082">
    <property type="entry name" value="HisKA"/>
    <property type="match status" value="1"/>
</dbReference>
<dbReference type="AlphaFoldDB" id="N6WNX1"/>
<evidence type="ECO:0000256" key="3">
    <source>
        <dbReference type="ARBA" id="ARBA00022553"/>
    </source>
</evidence>
<feature type="transmembrane region" description="Helical" evidence="8">
    <location>
        <begin position="117"/>
        <end position="140"/>
    </location>
</feature>
<dbReference type="InterPro" id="IPR005467">
    <property type="entry name" value="His_kinase_dom"/>
</dbReference>
<evidence type="ECO:0000256" key="2">
    <source>
        <dbReference type="ARBA" id="ARBA00012438"/>
    </source>
</evidence>
<dbReference type="InterPro" id="IPR004358">
    <property type="entry name" value="Sig_transdc_His_kin-like_C"/>
</dbReference>
<dbReference type="SMART" id="SM00387">
    <property type="entry name" value="HATPase_c"/>
    <property type="match status" value="1"/>
</dbReference>
<dbReference type="CDD" id="cd00075">
    <property type="entry name" value="HATPase"/>
    <property type="match status" value="1"/>
</dbReference>
<dbReference type="PANTHER" id="PTHR43711:SF1">
    <property type="entry name" value="HISTIDINE KINASE 1"/>
    <property type="match status" value="1"/>
</dbReference>
<dbReference type="PANTHER" id="PTHR43711">
    <property type="entry name" value="TWO-COMPONENT HISTIDINE KINASE"/>
    <property type="match status" value="1"/>
</dbReference>
<dbReference type="InterPro" id="IPR050736">
    <property type="entry name" value="Sensor_HK_Regulatory"/>
</dbReference>
<comment type="catalytic activity">
    <reaction evidence="1">
        <text>ATP + protein L-histidine = ADP + protein N-phospho-L-histidine.</text>
        <dbReference type="EC" id="2.7.13.3"/>
    </reaction>
</comment>
<keyword evidence="8" id="KW-1133">Transmembrane helix</keyword>
<proteinExistence type="predicted"/>
<dbReference type="EC" id="2.7.13.3" evidence="2"/>
<feature type="domain" description="Histidine kinase" evidence="9">
    <location>
        <begin position="245"/>
        <end position="454"/>
    </location>
</feature>
<evidence type="ECO:0000256" key="7">
    <source>
        <dbReference type="SAM" id="Coils"/>
    </source>
</evidence>
<accession>N6WNX1</accession>
<dbReference type="PRINTS" id="PR00344">
    <property type="entry name" value="BCTRLSENSOR"/>
</dbReference>
<dbReference type="InterPro" id="IPR003594">
    <property type="entry name" value="HATPase_dom"/>
</dbReference>
<dbReference type="PROSITE" id="PS50109">
    <property type="entry name" value="HIS_KIN"/>
    <property type="match status" value="1"/>
</dbReference>
<organism evidence="10 11">
    <name type="scientific">Marinobacter nanhaiticus D15-8W</name>
    <dbReference type="NCBI Taxonomy" id="626887"/>
    <lineage>
        <taxon>Bacteria</taxon>
        <taxon>Pseudomonadati</taxon>
        <taxon>Pseudomonadota</taxon>
        <taxon>Gammaproteobacteria</taxon>
        <taxon>Pseudomonadales</taxon>
        <taxon>Marinobacteraceae</taxon>
        <taxon>Marinobacter</taxon>
    </lineage>
</organism>
<feature type="transmembrane region" description="Helical" evidence="8">
    <location>
        <begin position="186"/>
        <end position="211"/>
    </location>
</feature>
<keyword evidence="11" id="KW-1185">Reference proteome</keyword>
<feature type="coiled-coil region" evidence="7">
    <location>
        <begin position="355"/>
        <end position="382"/>
    </location>
</feature>
<dbReference type="SUPFAM" id="SSF55874">
    <property type="entry name" value="ATPase domain of HSP90 chaperone/DNA topoisomerase II/histidine kinase"/>
    <property type="match status" value="1"/>
</dbReference>
<sequence>MLNLDFRTLVAILAITTFVAAMSMYFFYRLLPEVAGLKQAAIAGGWQVVASLFLLGREQVGVLVSILFTNIGYFLAFAFYYQAARLFDNRRQDWRLPAIVIGVLMPLLLIFHGSDYLGLRIVLSSLGLFVLGMMPAKVLWEGAERLPGRRALSILFAIFSSLALFRMIATLLYPVGRGVLLEVKGYSMYVIFIWGIIEIIGITVGIIVMASERLRETLNHRLADLEVARDVAHQTLQDQQNFLAMLTHEFKTPLSIIKANADSILVCTKAPDRFIEDSVDRIRSTSTRLAGLVDDSLNGALISQAVDSDDYRFERIDIAALLEQLCQENSVRFVNGCGASRVEIQGDPFMVHILLSNLIDNARKYAANLDNIEVRLDRATGEISVIVVNDGPGIPDAQRHTVFEKYFRAENSRKATGSGLGLYFVKRIAERHGGKITLESDELTRFALTLPLASASGYSG</sequence>
<keyword evidence="8" id="KW-0472">Membrane</keyword>
<dbReference type="HOGENOM" id="CLU_594209_0_0_6"/>
<dbReference type="InterPro" id="IPR003661">
    <property type="entry name" value="HisK_dim/P_dom"/>
</dbReference>
<keyword evidence="4" id="KW-0808">Transferase</keyword>
<dbReference type="eggNOG" id="COG2205">
    <property type="taxonomic scope" value="Bacteria"/>
</dbReference>
<dbReference type="OrthoDB" id="9808408at2"/>
<comment type="caution">
    <text evidence="10">The sequence shown here is derived from an EMBL/GenBank/DDBJ whole genome shotgun (WGS) entry which is preliminary data.</text>
</comment>
<dbReference type="InterPro" id="IPR036890">
    <property type="entry name" value="HATPase_C_sf"/>
</dbReference>
<feature type="transmembrane region" description="Helical" evidence="8">
    <location>
        <begin position="62"/>
        <end position="82"/>
    </location>
</feature>
<feature type="transmembrane region" description="Helical" evidence="8">
    <location>
        <begin position="6"/>
        <end position="28"/>
    </location>
</feature>
<evidence type="ECO:0000256" key="8">
    <source>
        <dbReference type="SAM" id="Phobius"/>
    </source>
</evidence>
<feature type="transmembrane region" description="Helical" evidence="8">
    <location>
        <begin position="94"/>
        <end position="111"/>
    </location>
</feature>
<keyword evidence="6" id="KW-0902">Two-component regulatory system</keyword>
<gene>
    <name evidence="10" type="ORF">J057_14985</name>
</gene>
<dbReference type="Gene3D" id="3.30.565.10">
    <property type="entry name" value="Histidine kinase-like ATPase, C-terminal domain"/>
    <property type="match status" value="1"/>
</dbReference>
<dbReference type="InterPro" id="IPR036097">
    <property type="entry name" value="HisK_dim/P_sf"/>
</dbReference>
<name>N6WNX1_9GAMM</name>
<dbReference type="Gene3D" id="1.10.287.130">
    <property type="match status" value="1"/>
</dbReference>
<dbReference type="STRING" id="626887.J057_14985"/>
<evidence type="ECO:0000259" key="9">
    <source>
        <dbReference type="PROSITE" id="PS50109"/>
    </source>
</evidence>
<evidence type="ECO:0000256" key="6">
    <source>
        <dbReference type="ARBA" id="ARBA00023012"/>
    </source>
</evidence>
<keyword evidence="8" id="KW-0812">Transmembrane</keyword>
<keyword evidence="5 10" id="KW-0418">Kinase</keyword>
<evidence type="ECO:0000256" key="4">
    <source>
        <dbReference type="ARBA" id="ARBA00022679"/>
    </source>
</evidence>
<dbReference type="PATRIC" id="fig|626887.3.peg.2988"/>
<feature type="transmembrane region" description="Helical" evidence="8">
    <location>
        <begin position="152"/>
        <end position="174"/>
    </location>
</feature>
<dbReference type="GO" id="GO:0000155">
    <property type="term" value="F:phosphorelay sensor kinase activity"/>
    <property type="evidence" value="ECO:0007669"/>
    <property type="project" value="InterPro"/>
</dbReference>
<dbReference type="EMBL" id="APLQ01000014">
    <property type="protein sequence ID" value="ENO12717.1"/>
    <property type="molecule type" value="Genomic_DNA"/>
</dbReference>
<keyword evidence="7" id="KW-0175">Coiled coil</keyword>
<dbReference type="Pfam" id="PF02518">
    <property type="entry name" value="HATPase_c"/>
    <property type="match status" value="1"/>
</dbReference>